<dbReference type="KEGG" id="barh:WN72_36660"/>
<feature type="region of interest" description="Disordered" evidence="1">
    <location>
        <begin position="34"/>
        <end position="81"/>
    </location>
</feature>
<sequence length="81" mass="9375">MRTLSRSRLPWEKEHAMQRRRINQTTSFEERLAEHGRALRQKAKSLPPGVEREQTIRKARQAETGAQISEWLSTPGLPAPE</sequence>
<organism evidence="2 3">
    <name type="scientific">Bradyrhizobium arachidis</name>
    <dbReference type="NCBI Taxonomy" id="858423"/>
    <lineage>
        <taxon>Bacteria</taxon>
        <taxon>Pseudomonadati</taxon>
        <taxon>Pseudomonadota</taxon>
        <taxon>Alphaproteobacteria</taxon>
        <taxon>Hyphomicrobiales</taxon>
        <taxon>Nitrobacteraceae</taxon>
        <taxon>Bradyrhizobium</taxon>
    </lineage>
</organism>
<protein>
    <submittedName>
        <fullName evidence="2">Uncharacterized protein</fullName>
    </submittedName>
</protein>
<accession>A0AAE7NU44</accession>
<evidence type="ECO:0000313" key="3">
    <source>
        <dbReference type="Proteomes" id="UP000594015"/>
    </source>
</evidence>
<dbReference type="AlphaFoldDB" id="A0AAE7NU44"/>
<dbReference type="Proteomes" id="UP000594015">
    <property type="component" value="Chromosome"/>
</dbReference>
<gene>
    <name evidence="2" type="ORF">WN72_36660</name>
</gene>
<evidence type="ECO:0000256" key="1">
    <source>
        <dbReference type="SAM" id="MobiDB-lite"/>
    </source>
</evidence>
<name>A0AAE7NU44_9BRAD</name>
<evidence type="ECO:0000313" key="2">
    <source>
        <dbReference type="EMBL" id="QOZ71207.1"/>
    </source>
</evidence>
<dbReference type="EMBL" id="CP030050">
    <property type="protein sequence ID" value="QOZ71207.1"/>
    <property type="molecule type" value="Genomic_DNA"/>
</dbReference>
<reference evidence="2 3" key="1">
    <citation type="submission" date="2018-06" db="EMBL/GenBank/DDBJ databases">
        <title>Comparative genomics of Bradyrhizobium nodulating Arachidis hypogaea.</title>
        <authorList>
            <person name="Li Y."/>
        </authorList>
    </citation>
    <scope>NUCLEOTIDE SEQUENCE [LARGE SCALE GENOMIC DNA]</scope>
    <source>
        <strain evidence="2 3">CCBAU 051107</strain>
    </source>
</reference>
<proteinExistence type="predicted"/>